<feature type="region of interest" description="Disordered" evidence="1">
    <location>
        <begin position="1"/>
        <end position="144"/>
    </location>
</feature>
<evidence type="ECO:0000256" key="1">
    <source>
        <dbReference type="SAM" id="MobiDB-lite"/>
    </source>
</evidence>
<dbReference type="EMBL" id="MU863877">
    <property type="protein sequence ID" value="KAK4205308.1"/>
    <property type="molecule type" value="Genomic_DNA"/>
</dbReference>
<evidence type="ECO:0000313" key="2">
    <source>
        <dbReference type="EMBL" id="KAK4205308.1"/>
    </source>
</evidence>
<dbReference type="AlphaFoldDB" id="A0AAN6XQZ0"/>
<feature type="compositionally biased region" description="Basic residues" evidence="1">
    <location>
        <begin position="42"/>
        <end position="52"/>
    </location>
</feature>
<name>A0AAN6XQZ0_9PEZI</name>
<evidence type="ECO:0000313" key="3">
    <source>
        <dbReference type="Proteomes" id="UP001303160"/>
    </source>
</evidence>
<dbReference type="Proteomes" id="UP001303160">
    <property type="component" value="Unassembled WGS sequence"/>
</dbReference>
<comment type="caution">
    <text evidence="2">The sequence shown here is derived from an EMBL/GenBank/DDBJ whole genome shotgun (WGS) entry which is preliminary data.</text>
</comment>
<feature type="compositionally biased region" description="Low complexity" evidence="1">
    <location>
        <begin position="131"/>
        <end position="143"/>
    </location>
</feature>
<feature type="region of interest" description="Disordered" evidence="1">
    <location>
        <begin position="209"/>
        <end position="232"/>
    </location>
</feature>
<sequence>MMAASMPGPLSFNSQIPVTPPPDHQMFMKGLFPPNAFQQPGHHNHNHNHQHHAQPPQQNRYGSVGLGLHEPTPSNSTTSGLHIKSEAEPSKLTSPRQQPMQPPPQLRTSTTTPNIPPNFKPPFPTSSLSQPPTTGTGTNTNTPLDPHYLAMASRIASYYQQRCTAIANYQHHRCQQWASAQRAKSQEMTQAAMLVVAWYIRDRINRRRRRQKKSFKRALSSKNHQKAKVTKGETVRRWVMGVPLKTESDFGGRELPMDEQERNFDVDGVVEEEDGGKDGRLFEVADGLIKSQLARIE</sequence>
<reference evidence="2" key="1">
    <citation type="journal article" date="2023" name="Mol. Phylogenet. Evol.">
        <title>Genome-scale phylogeny and comparative genomics of the fungal order Sordariales.</title>
        <authorList>
            <person name="Hensen N."/>
            <person name="Bonometti L."/>
            <person name="Westerberg I."/>
            <person name="Brannstrom I.O."/>
            <person name="Guillou S."/>
            <person name="Cros-Aarteil S."/>
            <person name="Calhoun S."/>
            <person name="Haridas S."/>
            <person name="Kuo A."/>
            <person name="Mondo S."/>
            <person name="Pangilinan J."/>
            <person name="Riley R."/>
            <person name="LaButti K."/>
            <person name="Andreopoulos B."/>
            <person name="Lipzen A."/>
            <person name="Chen C."/>
            <person name="Yan M."/>
            <person name="Daum C."/>
            <person name="Ng V."/>
            <person name="Clum A."/>
            <person name="Steindorff A."/>
            <person name="Ohm R.A."/>
            <person name="Martin F."/>
            <person name="Silar P."/>
            <person name="Natvig D.O."/>
            <person name="Lalanne C."/>
            <person name="Gautier V."/>
            <person name="Ament-Velasquez S.L."/>
            <person name="Kruys A."/>
            <person name="Hutchinson M.I."/>
            <person name="Powell A.J."/>
            <person name="Barry K."/>
            <person name="Miller A.N."/>
            <person name="Grigoriev I.V."/>
            <person name="Debuchy R."/>
            <person name="Gladieux P."/>
            <person name="Hiltunen Thoren M."/>
            <person name="Johannesson H."/>
        </authorList>
    </citation>
    <scope>NUCLEOTIDE SEQUENCE</scope>
    <source>
        <strain evidence="2">CBS 315.58</strain>
    </source>
</reference>
<keyword evidence="3" id="KW-1185">Reference proteome</keyword>
<reference evidence="2" key="2">
    <citation type="submission" date="2023-05" db="EMBL/GenBank/DDBJ databases">
        <authorList>
            <consortium name="Lawrence Berkeley National Laboratory"/>
            <person name="Steindorff A."/>
            <person name="Hensen N."/>
            <person name="Bonometti L."/>
            <person name="Westerberg I."/>
            <person name="Brannstrom I.O."/>
            <person name="Guillou S."/>
            <person name="Cros-Aarteil S."/>
            <person name="Calhoun S."/>
            <person name="Haridas S."/>
            <person name="Kuo A."/>
            <person name="Mondo S."/>
            <person name="Pangilinan J."/>
            <person name="Riley R."/>
            <person name="Labutti K."/>
            <person name="Andreopoulos B."/>
            <person name="Lipzen A."/>
            <person name="Chen C."/>
            <person name="Yanf M."/>
            <person name="Daum C."/>
            <person name="Ng V."/>
            <person name="Clum A."/>
            <person name="Ohm R."/>
            <person name="Martin F."/>
            <person name="Silar P."/>
            <person name="Natvig D."/>
            <person name="Lalanne C."/>
            <person name="Gautier V."/>
            <person name="Ament-Velasquez S.L."/>
            <person name="Kruys A."/>
            <person name="Hutchinson M.I."/>
            <person name="Powell A.J."/>
            <person name="Barry K."/>
            <person name="Miller A.N."/>
            <person name="Grigoriev I.V."/>
            <person name="Debuchy R."/>
            <person name="Gladieux P."/>
            <person name="Thoren M.H."/>
            <person name="Johannesson H."/>
        </authorList>
    </citation>
    <scope>NUCLEOTIDE SEQUENCE</scope>
    <source>
        <strain evidence="2">CBS 315.58</strain>
    </source>
</reference>
<accession>A0AAN6XQZ0</accession>
<protein>
    <submittedName>
        <fullName evidence="2">Uncharacterized protein</fullName>
    </submittedName>
</protein>
<feature type="compositionally biased region" description="Pro residues" evidence="1">
    <location>
        <begin position="114"/>
        <end position="124"/>
    </location>
</feature>
<gene>
    <name evidence="2" type="ORF">QBC40DRAFT_50683</name>
</gene>
<organism evidence="2 3">
    <name type="scientific">Triangularia verruculosa</name>
    <dbReference type="NCBI Taxonomy" id="2587418"/>
    <lineage>
        <taxon>Eukaryota</taxon>
        <taxon>Fungi</taxon>
        <taxon>Dikarya</taxon>
        <taxon>Ascomycota</taxon>
        <taxon>Pezizomycotina</taxon>
        <taxon>Sordariomycetes</taxon>
        <taxon>Sordariomycetidae</taxon>
        <taxon>Sordariales</taxon>
        <taxon>Podosporaceae</taxon>
        <taxon>Triangularia</taxon>
    </lineage>
</organism>
<proteinExistence type="predicted"/>